<feature type="transmembrane region" description="Helical" evidence="19">
    <location>
        <begin position="81"/>
        <end position="101"/>
    </location>
</feature>
<dbReference type="Proteomes" id="UP000015380">
    <property type="component" value="Chromosome"/>
</dbReference>
<comment type="pathway">
    <text evidence="4">Lipid metabolism.</text>
</comment>
<feature type="transmembrane region" description="Helical" evidence="19">
    <location>
        <begin position="113"/>
        <end position="130"/>
    </location>
</feature>
<dbReference type="PATRIC" id="fig|1198232.3.peg.1569"/>
<dbReference type="eggNOG" id="COG0575">
    <property type="taxonomic scope" value="Bacteria"/>
</dbReference>
<evidence type="ECO:0000256" key="17">
    <source>
        <dbReference type="ARBA" id="ARBA00023264"/>
    </source>
</evidence>
<dbReference type="InterPro" id="IPR000374">
    <property type="entry name" value="PC_trans"/>
</dbReference>
<evidence type="ECO:0000313" key="21">
    <source>
        <dbReference type="Proteomes" id="UP000015380"/>
    </source>
</evidence>
<dbReference type="Pfam" id="PF01148">
    <property type="entry name" value="CTP_transf_1"/>
    <property type="match status" value="1"/>
</dbReference>
<dbReference type="RefSeq" id="WP_020932691.1">
    <property type="nucleotide sequence ID" value="NC_021917.1"/>
</dbReference>
<dbReference type="PANTHER" id="PTHR46382:SF1">
    <property type="entry name" value="PHOSPHATIDATE CYTIDYLYLTRANSFERASE"/>
    <property type="match status" value="1"/>
</dbReference>
<dbReference type="UniPathway" id="UPA00557">
    <property type="reaction ID" value="UER00614"/>
</dbReference>
<feature type="transmembrane region" description="Helical" evidence="19">
    <location>
        <begin position="29"/>
        <end position="48"/>
    </location>
</feature>
<evidence type="ECO:0000256" key="7">
    <source>
        <dbReference type="ARBA" id="ARBA00019373"/>
    </source>
</evidence>
<evidence type="ECO:0000256" key="9">
    <source>
        <dbReference type="ARBA" id="ARBA00022516"/>
    </source>
</evidence>
<comment type="subcellular location">
    <subcellularLocation>
        <location evidence="2">Cell membrane</location>
        <topology evidence="2">Multi-pass membrane protein</topology>
    </subcellularLocation>
</comment>
<keyword evidence="11 18" id="KW-0812">Transmembrane</keyword>
<comment type="similarity">
    <text evidence="5 18">Belongs to the CDS family.</text>
</comment>
<keyword evidence="9" id="KW-0444">Lipid biosynthesis</keyword>
<evidence type="ECO:0000256" key="15">
    <source>
        <dbReference type="ARBA" id="ARBA00023136"/>
    </source>
</evidence>
<evidence type="ECO:0000256" key="10">
    <source>
        <dbReference type="ARBA" id="ARBA00022679"/>
    </source>
</evidence>
<protein>
    <recommendedName>
        <fullName evidence="7 18">Phosphatidate cytidylyltransferase</fullName>
        <ecNumber evidence="6 18">2.7.7.41</ecNumber>
    </recommendedName>
</protein>
<feature type="transmembrane region" description="Helical" evidence="19">
    <location>
        <begin position="7"/>
        <end position="23"/>
    </location>
</feature>
<feature type="transmembrane region" description="Helical" evidence="19">
    <location>
        <begin position="181"/>
        <end position="200"/>
    </location>
</feature>
<evidence type="ECO:0000256" key="18">
    <source>
        <dbReference type="RuleBase" id="RU003938"/>
    </source>
</evidence>
<dbReference type="PROSITE" id="PS01315">
    <property type="entry name" value="CDS"/>
    <property type="match status" value="1"/>
</dbReference>
<feature type="transmembrane region" description="Helical" evidence="19">
    <location>
        <begin position="206"/>
        <end position="225"/>
    </location>
</feature>
<comment type="catalytic activity">
    <reaction evidence="1 18">
        <text>a 1,2-diacyl-sn-glycero-3-phosphate + CTP + H(+) = a CDP-1,2-diacyl-sn-glycerol + diphosphate</text>
        <dbReference type="Rhea" id="RHEA:16229"/>
        <dbReference type="ChEBI" id="CHEBI:15378"/>
        <dbReference type="ChEBI" id="CHEBI:33019"/>
        <dbReference type="ChEBI" id="CHEBI:37563"/>
        <dbReference type="ChEBI" id="CHEBI:58332"/>
        <dbReference type="ChEBI" id="CHEBI:58608"/>
        <dbReference type="EC" id="2.7.7.41"/>
    </reaction>
</comment>
<reference evidence="20 21" key="1">
    <citation type="submission" date="2013-05" db="EMBL/GenBank/DDBJ databases">
        <title>Between feast and famine: a lifestyle of most important marine PAH-degrading bacterium Cycloclasticus sp. 7ME.</title>
        <authorList>
            <person name="Yakimov M.M."/>
            <person name="Messina E."/>
            <person name="Genovese M."/>
            <person name="Denaro R."/>
            <person name="Crisafi F."/>
            <person name="Russo D."/>
            <person name="Cappello S."/>
            <person name="Santisi S."/>
            <person name="Smedile F."/>
            <person name="Golyshina O.V."/>
            <person name="Tran H."/>
            <person name="Pieper D.H."/>
            <person name="Golyshin P.N."/>
            <person name="Giuliano L."/>
        </authorList>
    </citation>
    <scope>NUCLEOTIDE SEQUENCE [LARGE SCALE GENOMIC DNA]</scope>
    <source>
        <strain evidence="20 21">78-ME</strain>
    </source>
</reference>
<dbReference type="KEGG" id="cza:CYCME_1583"/>
<evidence type="ECO:0000256" key="14">
    <source>
        <dbReference type="ARBA" id="ARBA00023098"/>
    </source>
</evidence>
<evidence type="ECO:0000256" key="6">
    <source>
        <dbReference type="ARBA" id="ARBA00012487"/>
    </source>
</evidence>
<proteinExistence type="inferred from homology"/>
<evidence type="ECO:0000256" key="3">
    <source>
        <dbReference type="ARBA" id="ARBA00005119"/>
    </source>
</evidence>
<keyword evidence="14" id="KW-0443">Lipid metabolism</keyword>
<sequence length="273" mass="29992">MTSLAKRLLTAIVLIPAVVWIVMYSSEPFFIGVLSLIVLIAGYEWAALSAVKSKLYKSIFAITGLLFSFGLTLLNEPFLSGFFYASLIFWLLAIVLLITKAQDLLANKVARPVMLLIGYLLLGLIFISLYQLRLNFEQGPELLMYLLLLMWVADSGAYFAGRSFGRHKLSPLISPGKSIEGFIGGALACLLLAFFADQYFEINNGTMFISVSVFVAFVSVFGDLFESLMKRRVNVKDSGAILPGHGGVLDRIDSLIAAAPVYVACLLMTKLFT</sequence>
<name>S5TY37_9GAMM</name>
<feature type="transmembrane region" description="Helical" evidence="19">
    <location>
        <begin position="142"/>
        <end position="160"/>
    </location>
</feature>
<evidence type="ECO:0000313" key="20">
    <source>
        <dbReference type="EMBL" id="AGS39908.1"/>
    </source>
</evidence>
<evidence type="ECO:0000256" key="5">
    <source>
        <dbReference type="ARBA" id="ARBA00010185"/>
    </source>
</evidence>
<keyword evidence="10 18" id="KW-0808">Transferase</keyword>
<keyword evidence="8" id="KW-1003">Cell membrane</keyword>
<dbReference type="HOGENOM" id="CLU_037294_1_2_6"/>
<keyword evidence="13 19" id="KW-1133">Transmembrane helix</keyword>
<evidence type="ECO:0000256" key="12">
    <source>
        <dbReference type="ARBA" id="ARBA00022695"/>
    </source>
</evidence>
<dbReference type="GO" id="GO:0016024">
    <property type="term" value="P:CDP-diacylglycerol biosynthetic process"/>
    <property type="evidence" value="ECO:0007669"/>
    <property type="project" value="UniProtKB-UniPathway"/>
</dbReference>
<evidence type="ECO:0000256" key="16">
    <source>
        <dbReference type="ARBA" id="ARBA00023209"/>
    </source>
</evidence>
<accession>S5TY37</accession>
<dbReference type="AlphaFoldDB" id="S5TY37"/>
<dbReference type="EC" id="2.7.7.41" evidence="6 18"/>
<evidence type="ECO:0000256" key="11">
    <source>
        <dbReference type="ARBA" id="ARBA00022692"/>
    </source>
</evidence>
<keyword evidence="17" id="KW-1208">Phospholipid metabolism</keyword>
<evidence type="ECO:0000256" key="1">
    <source>
        <dbReference type="ARBA" id="ARBA00001698"/>
    </source>
</evidence>
<reference evidence="21" key="2">
    <citation type="journal article" date="2016" name="Environ. Microbiol. Rep.">
        <title>Analysis of defence systems and a conjugative IncP-1 plasmid in the marine polyaromatic hydrocarbons-degrading bacterium Cycloclasticus sp. 78-ME.</title>
        <authorList>
            <person name="Yakimov M.M."/>
            <person name="Crisafi F."/>
            <person name="Messina E."/>
            <person name="Smedile F."/>
            <person name="Lopatina A."/>
            <person name="Denaro R."/>
            <person name="Pieper D.H."/>
            <person name="Golyshin P.N."/>
            <person name="Giuliano L."/>
        </authorList>
    </citation>
    <scope>NUCLEOTIDE SEQUENCE [LARGE SCALE GENOMIC DNA]</scope>
    <source>
        <strain evidence="21">78-ME</strain>
    </source>
</reference>
<keyword evidence="15 19" id="KW-0472">Membrane</keyword>
<keyword evidence="21" id="KW-1185">Reference proteome</keyword>
<dbReference type="GO" id="GO:0004605">
    <property type="term" value="F:phosphatidate cytidylyltransferase activity"/>
    <property type="evidence" value="ECO:0007669"/>
    <property type="project" value="UniProtKB-EC"/>
</dbReference>
<dbReference type="PANTHER" id="PTHR46382">
    <property type="entry name" value="PHOSPHATIDATE CYTIDYLYLTRANSFERASE"/>
    <property type="match status" value="1"/>
</dbReference>
<organism evidence="20 21">
    <name type="scientific">Cycloclasticus zancles 78-ME</name>
    <dbReference type="NCBI Taxonomy" id="1198232"/>
    <lineage>
        <taxon>Bacteria</taxon>
        <taxon>Pseudomonadati</taxon>
        <taxon>Pseudomonadota</taxon>
        <taxon>Gammaproteobacteria</taxon>
        <taxon>Thiotrichales</taxon>
        <taxon>Piscirickettsiaceae</taxon>
        <taxon>Cycloclasticus</taxon>
    </lineage>
</organism>
<evidence type="ECO:0000256" key="2">
    <source>
        <dbReference type="ARBA" id="ARBA00004651"/>
    </source>
</evidence>
<evidence type="ECO:0000256" key="19">
    <source>
        <dbReference type="SAM" id="Phobius"/>
    </source>
</evidence>
<evidence type="ECO:0000256" key="4">
    <source>
        <dbReference type="ARBA" id="ARBA00005189"/>
    </source>
</evidence>
<feature type="transmembrane region" description="Helical" evidence="19">
    <location>
        <begin position="55"/>
        <end position="75"/>
    </location>
</feature>
<dbReference type="EMBL" id="CP005996">
    <property type="protein sequence ID" value="AGS39908.1"/>
    <property type="molecule type" value="Genomic_DNA"/>
</dbReference>
<evidence type="ECO:0000256" key="8">
    <source>
        <dbReference type="ARBA" id="ARBA00022475"/>
    </source>
</evidence>
<gene>
    <name evidence="20" type="primary">cdsA</name>
    <name evidence="20" type="ORF">CYCME_1583</name>
</gene>
<evidence type="ECO:0000256" key="13">
    <source>
        <dbReference type="ARBA" id="ARBA00022989"/>
    </source>
</evidence>
<dbReference type="GO" id="GO:0005886">
    <property type="term" value="C:plasma membrane"/>
    <property type="evidence" value="ECO:0007669"/>
    <property type="project" value="UniProtKB-SubCell"/>
</dbReference>
<comment type="pathway">
    <text evidence="3 18">Phospholipid metabolism; CDP-diacylglycerol biosynthesis; CDP-diacylglycerol from sn-glycerol 3-phosphate: step 3/3.</text>
</comment>
<keyword evidence="16" id="KW-0594">Phospholipid biosynthesis</keyword>
<keyword evidence="12 18" id="KW-0548">Nucleotidyltransferase</keyword>